<protein>
    <submittedName>
        <fullName evidence="1">Uncharacterized protein</fullName>
    </submittedName>
</protein>
<gene>
    <name evidence="1" type="ORF">SMTD_LOCUS3286</name>
</gene>
<dbReference type="AlphaFoldDB" id="A0A183NMF0"/>
<proteinExistence type="predicted"/>
<sequence length="85" mass="9979">MARVELVLIFVKVGQVDTVNERYQADIFLQARWREPLLDAMWNKTSLKSKSNWQTNPSIENPFTDLTSKRQLNTVIFILFIILHS</sequence>
<evidence type="ECO:0000313" key="2">
    <source>
        <dbReference type="Proteomes" id="UP000269396"/>
    </source>
</evidence>
<accession>A0A183NMF0</accession>
<dbReference type="EMBL" id="UZAL01005660">
    <property type="protein sequence ID" value="VDO93907.1"/>
    <property type="molecule type" value="Genomic_DNA"/>
</dbReference>
<name>A0A183NMF0_9TREM</name>
<organism evidence="1 2">
    <name type="scientific">Schistosoma mattheei</name>
    <dbReference type="NCBI Taxonomy" id="31246"/>
    <lineage>
        <taxon>Eukaryota</taxon>
        <taxon>Metazoa</taxon>
        <taxon>Spiralia</taxon>
        <taxon>Lophotrochozoa</taxon>
        <taxon>Platyhelminthes</taxon>
        <taxon>Trematoda</taxon>
        <taxon>Digenea</taxon>
        <taxon>Strigeidida</taxon>
        <taxon>Schistosomatoidea</taxon>
        <taxon>Schistosomatidae</taxon>
        <taxon>Schistosoma</taxon>
    </lineage>
</organism>
<dbReference type="Proteomes" id="UP000269396">
    <property type="component" value="Unassembled WGS sequence"/>
</dbReference>
<reference evidence="1 2" key="1">
    <citation type="submission" date="2018-11" db="EMBL/GenBank/DDBJ databases">
        <authorList>
            <consortium name="Pathogen Informatics"/>
        </authorList>
    </citation>
    <scope>NUCLEOTIDE SEQUENCE [LARGE SCALE GENOMIC DNA]</scope>
    <source>
        <strain>Denwood</strain>
        <strain evidence="2">Zambia</strain>
    </source>
</reference>
<evidence type="ECO:0000313" key="1">
    <source>
        <dbReference type="EMBL" id="VDO93907.1"/>
    </source>
</evidence>
<keyword evidence="2" id="KW-1185">Reference proteome</keyword>